<proteinExistence type="predicted"/>
<protein>
    <submittedName>
        <fullName evidence="1">Uncharacterized protein</fullName>
    </submittedName>
</protein>
<name>B0PEK6_9FIRM</name>
<comment type="caution">
    <text evidence="1">The sequence shown here is derived from an EMBL/GenBank/DDBJ whole genome shotgun (WGS) entry which is preliminary data.</text>
</comment>
<dbReference type="EMBL" id="ABGD02000025">
    <property type="protein sequence ID" value="EDS09789.1"/>
    <property type="molecule type" value="Genomic_DNA"/>
</dbReference>
<reference evidence="1" key="1">
    <citation type="submission" date="2007-11" db="EMBL/GenBank/DDBJ databases">
        <authorList>
            <person name="Fulton L."/>
            <person name="Clifton S."/>
            <person name="Fulton B."/>
            <person name="Xu J."/>
            <person name="Minx P."/>
            <person name="Pepin K.H."/>
            <person name="Johnson M."/>
            <person name="Thiruvilangam P."/>
            <person name="Bhonagiri V."/>
            <person name="Nash W.E."/>
            <person name="Mardis E.R."/>
            <person name="Wilson R.K."/>
        </authorList>
    </citation>
    <scope>NUCLEOTIDE SEQUENCE [LARGE SCALE GENOMIC DNA]</scope>
    <source>
        <strain evidence="1">DSM 17241</strain>
    </source>
</reference>
<accession>B0PEK6</accession>
<sequence>MPCILLVGKYPKPSDFPFTIYNTEQSDFAEVLRENFLKVFLISYYGKVSEMPNK</sequence>
<reference evidence="1" key="2">
    <citation type="submission" date="2013-09" db="EMBL/GenBank/DDBJ databases">
        <title>Draft genome sequence of Anaerotruncus colihominis(DSM 17241).</title>
        <authorList>
            <person name="Sudarsanam P."/>
            <person name="Ley R."/>
            <person name="Guruge J."/>
            <person name="Turnbaugh P.J."/>
            <person name="Mahowald M."/>
            <person name="Liep D."/>
            <person name="Gordon J."/>
        </authorList>
    </citation>
    <scope>NUCLEOTIDE SEQUENCE</scope>
    <source>
        <strain evidence="1">DSM 17241</strain>
    </source>
</reference>
<evidence type="ECO:0000313" key="1">
    <source>
        <dbReference type="EMBL" id="EDS09789.1"/>
    </source>
</evidence>
<dbReference type="HOGENOM" id="CLU_3039803_0_0_9"/>
<dbReference type="Proteomes" id="UP000003803">
    <property type="component" value="Unassembled WGS sequence"/>
</dbReference>
<dbReference type="AlphaFoldDB" id="B0PEK6"/>
<organism evidence="1 2">
    <name type="scientific">Anaerotruncus colihominis DSM 17241</name>
    <dbReference type="NCBI Taxonomy" id="445972"/>
    <lineage>
        <taxon>Bacteria</taxon>
        <taxon>Bacillati</taxon>
        <taxon>Bacillota</taxon>
        <taxon>Clostridia</taxon>
        <taxon>Eubacteriales</taxon>
        <taxon>Oscillospiraceae</taxon>
        <taxon>Anaerotruncus</taxon>
    </lineage>
</organism>
<keyword evidence="2" id="KW-1185">Reference proteome</keyword>
<evidence type="ECO:0000313" key="2">
    <source>
        <dbReference type="Proteomes" id="UP000003803"/>
    </source>
</evidence>
<gene>
    <name evidence="1" type="ORF">ANACOL_03234</name>
</gene>